<keyword evidence="1" id="KW-0472">Membrane</keyword>
<evidence type="ECO:0000313" key="4">
    <source>
        <dbReference type="Proteomes" id="UP000229056"/>
    </source>
</evidence>
<evidence type="ECO:0000313" key="3">
    <source>
        <dbReference type="EMBL" id="PIS05936.1"/>
    </source>
</evidence>
<sequence length="294" mass="33101">MSKVLVIFNPTAGLKSKIDVETIIRDKLQDLNYQVSLFYLNNRFEDVIGEFDFTGLDLVLAVGGDGTVKVATRTIIENNLQVPLAIVPYGSANVIATAAGIPLNIKNALKLLDDTNKILKIDVGLINKKHYFLVGLSIGYISKIVTGASHHLKNKFGFFGYLLVFVFNKIKIKKLKFEIKTKNKSFWVRGNSLVIFNALNYYGLKVKKQISFSDGIFNLYVFTSQTFISLVEGLFLMLFFNKPPRYVLSLDNNYFKIILKKPTSSCQIDGDYVKLPRIIEVVLLPQSLDIIIGK</sequence>
<dbReference type="GO" id="GO:0008929">
    <property type="term" value="F:methylglyoxal synthase activity"/>
    <property type="evidence" value="ECO:0007669"/>
    <property type="project" value="InterPro"/>
</dbReference>
<dbReference type="Gene3D" id="3.40.50.10330">
    <property type="entry name" value="Probable inorganic polyphosphate/atp-NAD kinase, domain 1"/>
    <property type="match status" value="1"/>
</dbReference>
<dbReference type="PANTHER" id="PTHR30492">
    <property type="entry name" value="METHYLGLYOXAL SYNTHASE"/>
    <property type="match status" value="1"/>
</dbReference>
<keyword evidence="1" id="KW-1133">Transmembrane helix</keyword>
<dbReference type="InterPro" id="IPR016064">
    <property type="entry name" value="NAD/diacylglycerol_kinase_sf"/>
</dbReference>
<dbReference type="InterPro" id="IPR017438">
    <property type="entry name" value="ATP-NAD_kinase_N"/>
</dbReference>
<dbReference type="PANTHER" id="PTHR30492:SF0">
    <property type="entry name" value="METHYLGLYOXAL SYNTHASE"/>
    <property type="match status" value="1"/>
</dbReference>
<proteinExistence type="predicted"/>
<dbReference type="AlphaFoldDB" id="A0A2H0W3L2"/>
<evidence type="ECO:0000259" key="2">
    <source>
        <dbReference type="PROSITE" id="PS50146"/>
    </source>
</evidence>
<name>A0A2H0W3L2_9BACT</name>
<dbReference type="GO" id="GO:0005829">
    <property type="term" value="C:cytosol"/>
    <property type="evidence" value="ECO:0007669"/>
    <property type="project" value="TreeGrafter"/>
</dbReference>
<evidence type="ECO:0000256" key="1">
    <source>
        <dbReference type="SAM" id="Phobius"/>
    </source>
</evidence>
<feature type="transmembrane region" description="Helical" evidence="1">
    <location>
        <begin position="216"/>
        <end position="240"/>
    </location>
</feature>
<dbReference type="Gene3D" id="2.60.200.40">
    <property type="match status" value="1"/>
</dbReference>
<dbReference type="SUPFAM" id="SSF111331">
    <property type="entry name" value="NAD kinase/diacylglycerol kinase-like"/>
    <property type="match status" value="1"/>
</dbReference>
<protein>
    <recommendedName>
        <fullName evidence="2">DAGKc domain-containing protein</fullName>
    </recommendedName>
</protein>
<comment type="caution">
    <text evidence="3">The sequence shown here is derived from an EMBL/GenBank/DDBJ whole genome shotgun (WGS) entry which is preliminary data.</text>
</comment>
<feature type="transmembrane region" description="Helical" evidence="1">
    <location>
        <begin position="130"/>
        <end position="150"/>
    </location>
</feature>
<feature type="domain" description="DAGKc" evidence="2">
    <location>
        <begin position="1"/>
        <end position="130"/>
    </location>
</feature>
<dbReference type="Pfam" id="PF00781">
    <property type="entry name" value="DAGK_cat"/>
    <property type="match status" value="1"/>
</dbReference>
<organism evidence="3 4">
    <name type="scientific">Candidatus Buchananbacteria bacterium CG10_big_fil_rev_8_21_14_0_10_33_19</name>
    <dbReference type="NCBI Taxonomy" id="1974525"/>
    <lineage>
        <taxon>Bacteria</taxon>
        <taxon>Candidatus Buchananiibacteriota</taxon>
    </lineage>
</organism>
<dbReference type="SMART" id="SM00046">
    <property type="entry name" value="DAGKc"/>
    <property type="match status" value="1"/>
</dbReference>
<keyword evidence="1" id="KW-0812">Transmembrane</keyword>
<dbReference type="GO" id="GO:0016301">
    <property type="term" value="F:kinase activity"/>
    <property type="evidence" value="ECO:0007669"/>
    <property type="project" value="InterPro"/>
</dbReference>
<reference evidence="4" key="1">
    <citation type="submission" date="2017-09" db="EMBL/GenBank/DDBJ databases">
        <title>Depth-based differentiation of microbial function through sediment-hosted aquifers and enrichment of novel symbionts in the deep terrestrial subsurface.</title>
        <authorList>
            <person name="Probst A.J."/>
            <person name="Ladd B."/>
            <person name="Jarett J.K."/>
            <person name="Geller-Mcgrath D.E."/>
            <person name="Sieber C.M.K."/>
            <person name="Emerson J.B."/>
            <person name="Anantharaman K."/>
            <person name="Thomas B.C."/>
            <person name="Malmstrom R."/>
            <person name="Stieglmeier M."/>
            <person name="Klingl A."/>
            <person name="Woyke T."/>
            <person name="Ryan C.M."/>
            <person name="Banfield J.F."/>
        </authorList>
    </citation>
    <scope>NUCLEOTIDE SEQUENCE [LARGE SCALE GENOMIC DNA]</scope>
</reference>
<dbReference type="PROSITE" id="PS50146">
    <property type="entry name" value="DAGK"/>
    <property type="match status" value="1"/>
</dbReference>
<feature type="transmembrane region" description="Helical" evidence="1">
    <location>
        <begin position="186"/>
        <end position="204"/>
    </location>
</feature>
<dbReference type="Proteomes" id="UP000229056">
    <property type="component" value="Unassembled WGS sequence"/>
</dbReference>
<dbReference type="EMBL" id="PEZY01000012">
    <property type="protein sequence ID" value="PIS05936.1"/>
    <property type="molecule type" value="Genomic_DNA"/>
</dbReference>
<dbReference type="InterPro" id="IPR004363">
    <property type="entry name" value="Methylgl_synth"/>
</dbReference>
<dbReference type="GO" id="GO:0019242">
    <property type="term" value="P:methylglyoxal biosynthetic process"/>
    <property type="evidence" value="ECO:0007669"/>
    <property type="project" value="InterPro"/>
</dbReference>
<dbReference type="InterPro" id="IPR001206">
    <property type="entry name" value="Diacylglycerol_kinase_cat_dom"/>
</dbReference>
<accession>A0A2H0W3L2</accession>
<gene>
    <name evidence="3" type="ORF">COT80_04175</name>
</gene>